<evidence type="ECO:0000256" key="5">
    <source>
        <dbReference type="ARBA" id="ARBA00023180"/>
    </source>
</evidence>
<evidence type="ECO:0000256" key="4">
    <source>
        <dbReference type="ARBA" id="ARBA00023136"/>
    </source>
</evidence>
<reference evidence="8 9" key="1">
    <citation type="journal article" date="2024" name="BMC Genomics">
        <title>De novo assembly and annotation of Popillia japonica's genome with initial clues to its potential as an invasive pest.</title>
        <authorList>
            <person name="Cucini C."/>
            <person name="Boschi S."/>
            <person name="Funari R."/>
            <person name="Cardaioli E."/>
            <person name="Iannotti N."/>
            <person name="Marturano G."/>
            <person name="Paoli F."/>
            <person name="Bruttini M."/>
            <person name="Carapelli A."/>
            <person name="Frati F."/>
            <person name="Nardi F."/>
        </authorList>
    </citation>
    <scope>NUCLEOTIDE SEQUENCE [LARGE SCALE GENOMIC DNA]</scope>
    <source>
        <strain evidence="8">DMR45628</strain>
    </source>
</reference>
<keyword evidence="3" id="KW-0732">Signal</keyword>
<evidence type="ECO:0000256" key="6">
    <source>
        <dbReference type="SAM" id="Phobius"/>
    </source>
</evidence>
<evidence type="ECO:0000256" key="2">
    <source>
        <dbReference type="ARBA" id="ARBA00022475"/>
    </source>
</evidence>
<dbReference type="Pfam" id="PF02351">
    <property type="entry name" value="GDNF"/>
    <property type="match status" value="1"/>
</dbReference>
<evidence type="ECO:0000313" key="9">
    <source>
        <dbReference type="Proteomes" id="UP001458880"/>
    </source>
</evidence>
<sequence length="292" mass="33105">MGIKKKQVNHFSNKTRAFNESDDVVLTCCDLSKTFDCVDHSVILEKLDVYGVRGLPQKLLQQQKIKENTKHGMWWMMVFVMTLFDGVSCYGSAAHPPTSCEEARFKCAQREGCGMALENYLTGCSAVLHGYQMDYCPGICRDSLIALTSTDEGKALMTCKCSDDFCEDTKKRVEICRPEVMIANMNETVVSCYVAQLICFADPACSKALEYYEHYCKSMFYGKKCTSRCRNSIHILRRQEKSAKLRNCFCAGRDSANCTAIQNNMAKLCYHKKILNCSSMYVVSHFYSQVIL</sequence>
<feature type="domain" description="GDNF/GAS1" evidence="7">
    <location>
        <begin position="100"/>
        <end position="176"/>
    </location>
</feature>
<evidence type="ECO:0000256" key="1">
    <source>
        <dbReference type="ARBA" id="ARBA00004236"/>
    </source>
</evidence>
<dbReference type="PANTHER" id="PTHR16840:SF3">
    <property type="entry name" value="GROWTH ARREST-SPECIFIC PROTEIN 1"/>
    <property type="match status" value="1"/>
</dbReference>
<dbReference type="Proteomes" id="UP001458880">
    <property type="component" value="Unassembled WGS sequence"/>
</dbReference>
<keyword evidence="5" id="KW-0325">Glycoprotein</keyword>
<keyword evidence="9" id="KW-1185">Reference proteome</keyword>
<dbReference type="GO" id="GO:0051726">
    <property type="term" value="P:regulation of cell cycle"/>
    <property type="evidence" value="ECO:0007669"/>
    <property type="project" value="InterPro"/>
</dbReference>
<evidence type="ECO:0000259" key="7">
    <source>
        <dbReference type="SMART" id="SM00907"/>
    </source>
</evidence>
<accession>A0AAW1JGK6</accession>
<dbReference type="GO" id="GO:0005886">
    <property type="term" value="C:plasma membrane"/>
    <property type="evidence" value="ECO:0007669"/>
    <property type="project" value="UniProtKB-SubCell"/>
</dbReference>
<evidence type="ECO:0000256" key="3">
    <source>
        <dbReference type="ARBA" id="ARBA00022729"/>
    </source>
</evidence>
<gene>
    <name evidence="8" type="ORF">QE152_g29798</name>
</gene>
<name>A0AAW1JGK6_POPJA</name>
<keyword evidence="4 6" id="KW-0472">Membrane</keyword>
<comment type="subcellular location">
    <subcellularLocation>
        <location evidence="1">Cell membrane</location>
    </subcellularLocation>
</comment>
<dbReference type="AlphaFoldDB" id="A0AAW1JGK6"/>
<dbReference type="PANTHER" id="PTHR16840">
    <property type="entry name" value="GROWTH ARREST-SPECIFIC PROTEIN 1"/>
    <property type="match status" value="1"/>
</dbReference>
<comment type="caution">
    <text evidence="8">The sequence shown here is derived from an EMBL/GenBank/DDBJ whole genome shotgun (WGS) entry which is preliminary data.</text>
</comment>
<dbReference type="InterPro" id="IPR039596">
    <property type="entry name" value="GAS1"/>
</dbReference>
<dbReference type="SMART" id="SM00907">
    <property type="entry name" value="GDNF"/>
    <property type="match status" value="2"/>
</dbReference>
<protein>
    <recommendedName>
        <fullName evidence="7">GDNF/GAS1 domain-containing protein</fullName>
    </recommendedName>
</protein>
<keyword evidence="2" id="KW-1003">Cell membrane</keyword>
<proteinExistence type="predicted"/>
<keyword evidence="6" id="KW-0812">Transmembrane</keyword>
<dbReference type="InterPro" id="IPR016017">
    <property type="entry name" value="GDNF/GAS1"/>
</dbReference>
<organism evidence="8 9">
    <name type="scientific">Popillia japonica</name>
    <name type="common">Japanese beetle</name>
    <dbReference type="NCBI Taxonomy" id="7064"/>
    <lineage>
        <taxon>Eukaryota</taxon>
        <taxon>Metazoa</taxon>
        <taxon>Ecdysozoa</taxon>
        <taxon>Arthropoda</taxon>
        <taxon>Hexapoda</taxon>
        <taxon>Insecta</taxon>
        <taxon>Pterygota</taxon>
        <taxon>Neoptera</taxon>
        <taxon>Endopterygota</taxon>
        <taxon>Coleoptera</taxon>
        <taxon>Polyphaga</taxon>
        <taxon>Scarabaeiformia</taxon>
        <taxon>Scarabaeidae</taxon>
        <taxon>Rutelinae</taxon>
        <taxon>Popillia</taxon>
    </lineage>
</organism>
<feature type="domain" description="GDNF/GAS1" evidence="7">
    <location>
        <begin position="192"/>
        <end position="269"/>
    </location>
</feature>
<keyword evidence="6" id="KW-1133">Transmembrane helix</keyword>
<evidence type="ECO:0000313" key="8">
    <source>
        <dbReference type="EMBL" id="KAK9702661.1"/>
    </source>
</evidence>
<feature type="transmembrane region" description="Helical" evidence="6">
    <location>
        <begin position="73"/>
        <end position="93"/>
    </location>
</feature>
<dbReference type="EMBL" id="JASPKY010000387">
    <property type="protein sequence ID" value="KAK9702661.1"/>
    <property type="molecule type" value="Genomic_DNA"/>
</dbReference>